<name>A0A0R3MP21_9BRAD</name>
<dbReference type="Pfam" id="PF20901">
    <property type="entry name" value="Sf6_terminase"/>
    <property type="match status" value="1"/>
</dbReference>
<evidence type="ECO:0000313" key="2">
    <source>
        <dbReference type="Proteomes" id="UP000052023"/>
    </source>
</evidence>
<dbReference type="AlphaFoldDB" id="A0A0R3MP21"/>
<dbReference type="InterPro" id="IPR048683">
    <property type="entry name" value="Sf6_terminase"/>
</dbReference>
<evidence type="ECO:0000313" key="1">
    <source>
        <dbReference type="EMBL" id="KRR21895.1"/>
    </source>
</evidence>
<dbReference type="Proteomes" id="UP000052023">
    <property type="component" value="Unassembled WGS sequence"/>
</dbReference>
<gene>
    <name evidence="1" type="ORF">CQ13_07620</name>
</gene>
<proteinExistence type="predicted"/>
<protein>
    <recommendedName>
        <fullName evidence="3">Terminase small subunit protein</fullName>
    </recommendedName>
</protein>
<dbReference type="EMBL" id="LLYA01000170">
    <property type="protein sequence ID" value="KRR21895.1"/>
    <property type="molecule type" value="Genomic_DNA"/>
</dbReference>
<organism evidence="1 2">
    <name type="scientific">Bradyrhizobium retamae</name>
    <dbReference type="NCBI Taxonomy" id="1300035"/>
    <lineage>
        <taxon>Bacteria</taxon>
        <taxon>Pseudomonadati</taxon>
        <taxon>Pseudomonadota</taxon>
        <taxon>Alphaproteobacteria</taxon>
        <taxon>Hyphomicrobiales</taxon>
        <taxon>Nitrobacteraceae</taxon>
        <taxon>Bradyrhizobium</taxon>
    </lineage>
</organism>
<sequence length="154" mass="16948">MGRPSDYSPELVAVICARMAEGVSLRSICLADDMPDKATVFRWLAAHKEFRDQYARAREARADAMAEEILEISDDDSDDAITDPETGATRINAEFVARSRLKVDTRKWLMARMAPKVYGDKVTQELQGPDGGAIKTISKIELVAAPFPAGMGEE</sequence>
<evidence type="ECO:0008006" key="3">
    <source>
        <dbReference type="Google" id="ProtNLM"/>
    </source>
</evidence>
<dbReference type="RefSeq" id="WP_057845788.1">
    <property type="nucleotide sequence ID" value="NZ_LLYA01000170.1"/>
</dbReference>
<dbReference type="OrthoDB" id="7573036at2"/>
<accession>A0A0R3MP21</accession>
<dbReference type="Gene3D" id="1.10.10.60">
    <property type="entry name" value="Homeodomain-like"/>
    <property type="match status" value="1"/>
</dbReference>
<reference evidence="1 2" key="1">
    <citation type="submission" date="2014-03" db="EMBL/GenBank/DDBJ databases">
        <title>Bradyrhizobium valentinum sp. nov., isolated from effective nodules of Lupinus mariae-josephae, a lupine endemic of basic-lime soils in Eastern Spain.</title>
        <authorList>
            <person name="Duran D."/>
            <person name="Rey L."/>
            <person name="Navarro A."/>
            <person name="Busquets A."/>
            <person name="Imperial J."/>
            <person name="Ruiz-Argueso T."/>
        </authorList>
    </citation>
    <scope>NUCLEOTIDE SEQUENCE [LARGE SCALE GENOMIC DNA]</scope>
    <source>
        <strain evidence="1 2">Ro19</strain>
    </source>
</reference>
<keyword evidence="2" id="KW-1185">Reference proteome</keyword>
<comment type="caution">
    <text evidence="1">The sequence shown here is derived from an EMBL/GenBank/DDBJ whole genome shotgun (WGS) entry which is preliminary data.</text>
</comment>